<evidence type="ECO:0000313" key="4">
    <source>
        <dbReference type="Proteomes" id="UP001497482"/>
    </source>
</evidence>
<protein>
    <submittedName>
        <fullName evidence="3">Uncharacterized protein</fullName>
    </submittedName>
</protein>
<evidence type="ECO:0000313" key="3">
    <source>
        <dbReference type="EMBL" id="CAL1592371.1"/>
    </source>
</evidence>
<accession>A0AAV2KTP5</accession>
<keyword evidence="2" id="KW-0732">Signal</keyword>
<dbReference type="Proteomes" id="UP001497482">
    <property type="component" value="Chromosome 2"/>
</dbReference>
<feature type="chain" id="PRO_5043954410" evidence="2">
    <location>
        <begin position="25"/>
        <end position="176"/>
    </location>
</feature>
<feature type="signal peptide" evidence="2">
    <location>
        <begin position="1"/>
        <end position="24"/>
    </location>
</feature>
<organism evidence="3 4">
    <name type="scientific">Knipowitschia caucasica</name>
    <name type="common">Caucasian dwarf goby</name>
    <name type="synonym">Pomatoschistus caucasicus</name>
    <dbReference type="NCBI Taxonomy" id="637954"/>
    <lineage>
        <taxon>Eukaryota</taxon>
        <taxon>Metazoa</taxon>
        <taxon>Chordata</taxon>
        <taxon>Craniata</taxon>
        <taxon>Vertebrata</taxon>
        <taxon>Euteleostomi</taxon>
        <taxon>Actinopterygii</taxon>
        <taxon>Neopterygii</taxon>
        <taxon>Teleostei</taxon>
        <taxon>Neoteleostei</taxon>
        <taxon>Acanthomorphata</taxon>
        <taxon>Gobiaria</taxon>
        <taxon>Gobiiformes</taxon>
        <taxon>Gobioidei</taxon>
        <taxon>Gobiidae</taxon>
        <taxon>Gobiinae</taxon>
        <taxon>Knipowitschia</taxon>
    </lineage>
</organism>
<evidence type="ECO:0000256" key="2">
    <source>
        <dbReference type="SAM" id="SignalP"/>
    </source>
</evidence>
<proteinExistence type="predicted"/>
<feature type="region of interest" description="Disordered" evidence="1">
    <location>
        <begin position="147"/>
        <end position="176"/>
    </location>
</feature>
<reference evidence="3 4" key="1">
    <citation type="submission" date="2024-04" db="EMBL/GenBank/DDBJ databases">
        <authorList>
            <person name="Waldvogel A.-M."/>
            <person name="Schoenle A."/>
        </authorList>
    </citation>
    <scope>NUCLEOTIDE SEQUENCE [LARGE SCALE GENOMIC DNA]</scope>
</reference>
<keyword evidence="4" id="KW-1185">Reference proteome</keyword>
<dbReference type="AlphaFoldDB" id="A0AAV2KTP5"/>
<evidence type="ECO:0000256" key="1">
    <source>
        <dbReference type="SAM" id="MobiDB-lite"/>
    </source>
</evidence>
<dbReference type="EMBL" id="OZ035824">
    <property type="protein sequence ID" value="CAL1592371.1"/>
    <property type="molecule type" value="Genomic_DNA"/>
</dbReference>
<name>A0AAV2KTP5_KNICA</name>
<gene>
    <name evidence="3" type="ORF">KC01_LOCUS21623</name>
</gene>
<sequence length="176" mass="18780">MSSSASWPHLLHVLLSSRFSSALAPPHLSSSMAEASVLIQANWGWIVVCNVSQQTQTLTLCPSAPLPPLQMSHLWNLDGVDTHDSCSVIHNCPALVTLALGQPINKAPPTEPSAPRDDRSFFGLCALHKGPLRGALDVGLINLQDHKESDSPEEQSARTPSAEAKHVTHIPAIVPG</sequence>